<dbReference type="EMBL" id="LT906470">
    <property type="protein sequence ID" value="SNV57177.1"/>
    <property type="molecule type" value="Genomic_DNA"/>
</dbReference>
<evidence type="ECO:0000259" key="2">
    <source>
        <dbReference type="Pfam" id="PF03413"/>
    </source>
</evidence>
<sequence length="330" mass="34236">MKKSILRNSIALAVAGVFGATVAVTAADITPVPVTQQQEETTSVAPMDPTPVPTATKGTVAAASAATPTAPVPAIDTATAAKAPGQTKVVRASNRTVDAVDADTTGLKAEKVTKADKADKVMKADKGDKAIKGDKGDKAIKPIDAKKSVKPEKADPIKGEKNVAKKDGKQVMTKNVKSPAQPSGVVDENSVFVVGANQLLDQFETKYGNSKITNVSFKAENKTAVYEVEGFNTSGAHSMKLDVATGNVTEGPAKAYDKSMDTAAIDPGTILPPHVAINAAYEQTGNVATGIDSWSVANKNGTPLYNIQFHDAQNKPVNITLDAKTGKAVK</sequence>
<evidence type="ECO:0000313" key="4">
    <source>
        <dbReference type="Proteomes" id="UP000214973"/>
    </source>
</evidence>
<gene>
    <name evidence="3" type="ORF">SAMEA44547418_00268</name>
</gene>
<dbReference type="RefSeq" id="WP_197696282.1">
    <property type="nucleotide sequence ID" value="NZ_LT906470.1"/>
</dbReference>
<accession>A0A239YEA7</accession>
<keyword evidence="4" id="KW-1185">Reference proteome</keyword>
<reference evidence="3 4" key="1">
    <citation type="submission" date="2017-06" db="EMBL/GenBank/DDBJ databases">
        <authorList>
            <consortium name="Pathogen Informatics"/>
        </authorList>
    </citation>
    <scope>NUCLEOTIDE SEQUENCE [LARGE SCALE GENOMIC DNA]</scope>
    <source>
        <strain evidence="3 4">NCTC12018</strain>
    </source>
</reference>
<feature type="chain" id="PRO_5012286204" description="PepSY domain-containing protein" evidence="1">
    <location>
        <begin position="27"/>
        <end position="330"/>
    </location>
</feature>
<dbReference type="KEGG" id="vrm:44547418_00268"/>
<feature type="domain" description="PepSY" evidence="2">
    <location>
        <begin position="196"/>
        <end position="250"/>
    </location>
</feature>
<evidence type="ECO:0000256" key="1">
    <source>
        <dbReference type="SAM" id="SignalP"/>
    </source>
</evidence>
<dbReference type="Proteomes" id="UP000214973">
    <property type="component" value="Chromosome 1"/>
</dbReference>
<dbReference type="AlphaFoldDB" id="A0A239YEA7"/>
<keyword evidence="1" id="KW-0732">Signal</keyword>
<feature type="domain" description="PepSY" evidence="2">
    <location>
        <begin position="276"/>
        <end position="329"/>
    </location>
</feature>
<name>A0A239YEA7_9FIRM</name>
<dbReference type="Gene3D" id="3.10.450.40">
    <property type="match status" value="1"/>
</dbReference>
<protein>
    <recommendedName>
        <fullName evidence="2">PepSY domain-containing protein</fullName>
    </recommendedName>
</protein>
<organism evidence="3 4">
    <name type="scientific">Veillonella rodentium</name>
    <dbReference type="NCBI Taxonomy" id="248315"/>
    <lineage>
        <taxon>Bacteria</taxon>
        <taxon>Bacillati</taxon>
        <taxon>Bacillota</taxon>
        <taxon>Negativicutes</taxon>
        <taxon>Veillonellales</taxon>
        <taxon>Veillonellaceae</taxon>
        <taxon>Veillonella</taxon>
    </lineage>
</organism>
<evidence type="ECO:0000313" key="3">
    <source>
        <dbReference type="EMBL" id="SNV57177.1"/>
    </source>
</evidence>
<proteinExistence type="predicted"/>
<dbReference type="Pfam" id="PF03413">
    <property type="entry name" value="PepSY"/>
    <property type="match status" value="2"/>
</dbReference>
<dbReference type="InterPro" id="IPR025711">
    <property type="entry name" value="PepSY"/>
</dbReference>
<feature type="signal peptide" evidence="1">
    <location>
        <begin position="1"/>
        <end position="26"/>
    </location>
</feature>